<dbReference type="CDD" id="cd00293">
    <property type="entry name" value="USP-like"/>
    <property type="match status" value="1"/>
</dbReference>
<dbReference type="PANTHER" id="PTHR46268:SF25">
    <property type="entry name" value="USPA DOMAIN PROTEIN"/>
    <property type="match status" value="1"/>
</dbReference>
<comment type="similarity">
    <text evidence="1">Belongs to the universal stress protein A family.</text>
</comment>
<dbReference type="Gene3D" id="3.40.50.620">
    <property type="entry name" value="HUPs"/>
    <property type="match status" value="1"/>
</dbReference>
<dbReference type="AlphaFoldDB" id="A0A6C0FXB0"/>
<dbReference type="EMBL" id="CP048209">
    <property type="protein sequence ID" value="QHT58840.1"/>
    <property type="molecule type" value="Genomic_DNA"/>
</dbReference>
<dbReference type="PANTHER" id="PTHR46268">
    <property type="entry name" value="STRESS RESPONSE PROTEIN NHAX"/>
    <property type="match status" value="1"/>
</dbReference>
<dbReference type="RefSeq" id="WP_162354910.1">
    <property type="nucleotide sequence ID" value="NZ_CP048209.1"/>
</dbReference>
<evidence type="ECO:0000259" key="2">
    <source>
        <dbReference type="Pfam" id="PF00582"/>
    </source>
</evidence>
<evidence type="ECO:0000256" key="1">
    <source>
        <dbReference type="ARBA" id="ARBA00008791"/>
    </source>
</evidence>
<dbReference type="InterPro" id="IPR006015">
    <property type="entry name" value="Universal_stress_UspA"/>
</dbReference>
<evidence type="ECO:0000313" key="4">
    <source>
        <dbReference type="Proteomes" id="UP000476064"/>
    </source>
</evidence>
<name>A0A6C0FXB0_9BACL</name>
<dbReference type="PRINTS" id="PR01438">
    <property type="entry name" value="UNVRSLSTRESS"/>
</dbReference>
<feature type="domain" description="UspA" evidence="2">
    <location>
        <begin position="3"/>
        <end position="143"/>
    </location>
</feature>
<evidence type="ECO:0000313" key="3">
    <source>
        <dbReference type="EMBL" id="QHT58840.1"/>
    </source>
</evidence>
<dbReference type="InterPro" id="IPR014729">
    <property type="entry name" value="Rossmann-like_a/b/a_fold"/>
</dbReference>
<dbReference type="KEGG" id="plyc:GXP70_01815"/>
<organism evidence="3 4">
    <name type="scientific">Paenibacillus lycopersici</name>
    <dbReference type="NCBI Taxonomy" id="2704462"/>
    <lineage>
        <taxon>Bacteria</taxon>
        <taxon>Bacillati</taxon>
        <taxon>Bacillota</taxon>
        <taxon>Bacilli</taxon>
        <taxon>Bacillales</taxon>
        <taxon>Paenibacillaceae</taxon>
        <taxon>Paenibacillus</taxon>
    </lineage>
</organism>
<dbReference type="InterPro" id="IPR006016">
    <property type="entry name" value="UspA"/>
</dbReference>
<dbReference type="SUPFAM" id="SSF52402">
    <property type="entry name" value="Adenine nucleotide alpha hydrolases-like"/>
    <property type="match status" value="1"/>
</dbReference>
<dbReference type="Proteomes" id="UP000476064">
    <property type="component" value="Chromosome"/>
</dbReference>
<sequence>MGFTNILVAYDGGQPSERALDHAMEMVRHYPEAKLTVLYVYTVTPIAVADSVMALPAAVQDELLGEAQERLKAVNERIASLPSAKSELLEGSPGETIVGYAERNQCDLIIAGSRGLGAFREMVLGSVSHYVLQHTKLPLLIVK</sequence>
<keyword evidence="4" id="KW-1185">Reference proteome</keyword>
<gene>
    <name evidence="3" type="ORF">GXP70_01815</name>
</gene>
<proteinExistence type="inferred from homology"/>
<dbReference type="Pfam" id="PF00582">
    <property type="entry name" value="Usp"/>
    <property type="match status" value="1"/>
</dbReference>
<reference evidence="3 4" key="1">
    <citation type="submission" date="2020-01" db="EMBL/GenBank/DDBJ databases">
        <title>Paenibacillus sp. nov., isolated from tomato rhizosphere.</title>
        <authorList>
            <person name="Weon H.-Y."/>
            <person name="Lee S.A."/>
        </authorList>
    </citation>
    <scope>NUCLEOTIDE SEQUENCE [LARGE SCALE GENOMIC DNA]</scope>
    <source>
        <strain evidence="3 4">12200R-189</strain>
    </source>
</reference>
<accession>A0A6C0FXB0</accession>
<protein>
    <submittedName>
        <fullName evidence="3">Universal stress protein</fullName>
    </submittedName>
</protein>